<proteinExistence type="predicted"/>
<protein>
    <submittedName>
        <fullName evidence="2">Uncharacterized protein</fullName>
    </submittedName>
</protein>
<gene>
    <name evidence="2" type="ORF">DY000_02046333</name>
</gene>
<sequence length="77" mass="8544">MLQAGVQTTQMDRLRFKDSDWTGQTDGNGAARRLQWRGSWPVSIDMDPVLAGRMSLSRSDRGWTGSKDSTKNNGSVL</sequence>
<organism evidence="2 3">
    <name type="scientific">Brassica cretica</name>
    <name type="common">Mustard</name>
    <dbReference type="NCBI Taxonomy" id="69181"/>
    <lineage>
        <taxon>Eukaryota</taxon>
        <taxon>Viridiplantae</taxon>
        <taxon>Streptophyta</taxon>
        <taxon>Embryophyta</taxon>
        <taxon>Tracheophyta</taxon>
        <taxon>Spermatophyta</taxon>
        <taxon>Magnoliopsida</taxon>
        <taxon>eudicotyledons</taxon>
        <taxon>Gunneridae</taxon>
        <taxon>Pentapetalae</taxon>
        <taxon>rosids</taxon>
        <taxon>malvids</taxon>
        <taxon>Brassicales</taxon>
        <taxon>Brassicaceae</taxon>
        <taxon>Brassiceae</taxon>
        <taxon>Brassica</taxon>
    </lineage>
</organism>
<evidence type="ECO:0000313" key="3">
    <source>
        <dbReference type="Proteomes" id="UP000266723"/>
    </source>
</evidence>
<name>A0ABQ7F2V0_BRACR</name>
<feature type="region of interest" description="Disordered" evidence="1">
    <location>
        <begin position="56"/>
        <end position="77"/>
    </location>
</feature>
<evidence type="ECO:0000313" key="2">
    <source>
        <dbReference type="EMBL" id="KAF3609586.1"/>
    </source>
</evidence>
<reference evidence="2 3" key="1">
    <citation type="journal article" date="2020" name="BMC Genomics">
        <title>Intraspecific diversification of the crop wild relative Brassica cretica Lam. using demographic model selection.</title>
        <authorList>
            <person name="Kioukis A."/>
            <person name="Michalopoulou V.A."/>
            <person name="Briers L."/>
            <person name="Pirintsos S."/>
            <person name="Studholme D.J."/>
            <person name="Pavlidis P."/>
            <person name="Sarris P.F."/>
        </authorList>
    </citation>
    <scope>NUCLEOTIDE SEQUENCE [LARGE SCALE GENOMIC DNA]</scope>
    <source>
        <strain evidence="3">cv. PFS-1207/04</strain>
    </source>
</reference>
<dbReference type="EMBL" id="QGKV02000297">
    <property type="protein sequence ID" value="KAF3609586.1"/>
    <property type="molecule type" value="Genomic_DNA"/>
</dbReference>
<evidence type="ECO:0000256" key="1">
    <source>
        <dbReference type="SAM" id="MobiDB-lite"/>
    </source>
</evidence>
<accession>A0ABQ7F2V0</accession>
<keyword evidence="3" id="KW-1185">Reference proteome</keyword>
<comment type="caution">
    <text evidence="2">The sequence shown here is derived from an EMBL/GenBank/DDBJ whole genome shotgun (WGS) entry which is preliminary data.</text>
</comment>
<dbReference type="Proteomes" id="UP000266723">
    <property type="component" value="Unassembled WGS sequence"/>
</dbReference>